<protein>
    <submittedName>
        <fullName evidence="1">Uncharacterized protein</fullName>
    </submittedName>
</protein>
<organism evidence="1 2">
    <name type="scientific">Hymenolepis diminuta</name>
    <name type="common">Rat tapeworm</name>
    <dbReference type="NCBI Taxonomy" id="6216"/>
    <lineage>
        <taxon>Eukaryota</taxon>
        <taxon>Metazoa</taxon>
        <taxon>Spiralia</taxon>
        <taxon>Lophotrochozoa</taxon>
        <taxon>Platyhelminthes</taxon>
        <taxon>Cestoda</taxon>
        <taxon>Eucestoda</taxon>
        <taxon>Cyclophyllidea</taxon>
        <taxon>Hymenolepididae</taxon>
        <taxon>Hymenolepis</taxon>
    </lineage>
</organism>
<dbReference type="AlphaFoldDB" id="A0A564YCW0"/>
<sequence length="62" mass="6630">MPTSSQPPSSSAKLQTINHKLQHSVLPKATLARKHNTCNLLAVNSKSKLGMEQTSKEGTTDG</sequence>
<dbReference type="Proteomes" id="UP000321570">
    <property type="component" value="Unassembled WGS sequence"/>
</dbReference>
<dbReference type="EMBL" id="CABIJS010000155">
    <property type="protein sequence ID" value="VUZ45050.1"/>
    <property type="molecule type" value="Genomic_DNA"/>
</dbReference>
<reference evidence="1 2" key="1">
    <citation type="submission" date="2019-07" db="EMBL/GenBank/DDBJ databases">
        <authorList>
            <person name="Jastrzebski P J."/>
            <person name="Paukszto L."/>
            <person name="Jastrzebski P J."/>
        </authorList>
    </citation>
    <scope>NUCLEOTIDE SEQUENCE [LARGE SCALE GENOMIC DNA]</scope>
    <source>
        <strain evidence="1 2">WMS-il1</strain>
    </source>
</reference>
<proteinExistence type="predicted"/>
<evidence type="ECO:0000313" key="2">
    <source>
        <dbReference type="Proteomes" id="UP000321570"/>
    </source>
</evidence>
<accession>A0A564YCW0</accession>
<evidence type="ECO:0000313" key="1">
    <source>
        <dbReference type="EMBL" id="VUZ45050.1"/>
    </source>
</evidence>
<gene>
    <name evidence="1" type="ORF">WMSIL1_LOCUS5056</name>
</gene>
<keyword evidence="2" id="KW-1185">Reference proteome</keyword>
<name>A0A564YCW0_HYMDI</name>